<dbReference type="Proteomes" id="UP000501058">
    <property type="component" value="Chromosome"/>
</dbReference>
<proteinExistence type="predicted"/>
<dbReference type="KEGG" id="prv:G7070_07460"/>
<gene>
    <name evidence="3" type="ORF">G7070_07460</name>
</gene>
<feature type="domain" description="N-acetyltransferase" evidence="2">
    <location>
        <begin position="1"/>
        <end position="156"/>
    </location>
</feature>
<protein>
    <recommendedName>
        <fullName evidence="2">N-acetyltransferase domain-containing protein</fullName>
    </recommendedName>
</protein>
<dbReference type="SUPFAM" id="SSF55729">
    <property type="entry name" value="Acyl-CoA N-acyltransferases (Nat)"/>
    <property type="match status" value="1"/>
</dbReference>
<keyword evidence="4" id="KW-1185">Reference proteome</keyword>
<evidence type="ECO:0000259" key="2">
    <source>
        <dbReference type="PROSITE" id="PS51186"/>
    </source>
</evidence>
<evidence type="ECO:0000313" key="4">
    <source>
        <dbReference type="Proteomes" id="UP000501058"/>
    </source>
</evidence>
<dbReference type="AlphaFoldDB" id="A0A6G7Y665"/>
<dbReference type="Gene3D" id="3.40.630.30">
    <property type="match status" value="1"/>
</dbReference>
<evidence type="ECO:0000256" key="1">
    <source>
        <dbReference type="SAM" id="MobiDB-lite"/>
    </source>
</evidence>
<reference evidence="3 4" key="1">
    <citation type="submission" date="2020-03" db="EMBL/GenBank/DDBJ databases">
        <title>Propioniciclava sp. nov., isolated from Hydrophilus acuminatus.</title>
        <authorList>
            <person name="Hyun D.-W."/>
            <person name="Bae J.-W."/>
        </authorList>
    </citation>
    <scope>NUCLEOTIDE SEQUENCE [LARGE SCALE GENOMIC DNA]</scope>
    <source>
        <strain evidence="3 4">HDW11</strain>
    </source>
</reference>
<dbReference type="PROSITE" id="PS51186">
    <property type="entry name" value="GNAT"/>
    <property type="match status" value="1"/>
</dbReference>
<dbReference type="Pfam" id="PF00583">
    <property type="entry name" value="Acetyltransf_1"/>
    <property type="match status" value="1"/>
</dbReference>
<dbReference type="InterPro" id="IPR016181">
    <property type="entry name" value="Acyl_CoA_acyltransferase"/>
</dbReference>
<sequence>MRSLVAVDSNDLATLRCPWCGRPAPRSAFGFKVVRDGEVIGLATCSPADQLGGLYPVASVVITQLWVRPDDVGELVGSQLVQRAAAVVVGTRRLRYLVAGGTHGPSDCRHLPARFLSALGFTESVPGVQWRLDLRRTARVKQAVRSASALMGRLLDGRRPAPAGRTTRGVPPSPSSPH</sequence>
<dbReference type="EMBL" id="CP049865">
    <property type="protein sequence ID" value="QIK72138.1"/>
    <property type="molecule type" value="Genomic_DNA"/>
</dbReference>
<name>A0A6G7Y665_9ACTN</name>
<evidence type="ECO:0000313" key="3">
    <source>
        <dbReference type="EMBL" id="QIK72138.1"/>
    </source>
</evidence>
<organism evidence="3 4">
    <name type="scientific">Propioniciclava coleopterorum</name>
    <dbReference type="NCBI Taxonomy" id="2714937"/>
    <lineage>
        <taxon>Bacteria</taxon>
        <taxon>Bacillati</taxon>
        <taxon>Actinomycetota</taxon>
        <taxon>Actinomycetes</taxon>
        <taxon>Propionibacteriales</taxon>
        <taxon>Propionibacteriaceae</taxon>
        <taxon>Propioniciclava</taxon>
    </lineage>
</organism>
<feature type="region of interest" description="Disordered" evidence="1">
    <location>
        <begin position="155"/>
        <end position="178"/>
    </location>
</feature>
<dbReference type="RefSeq" id="WP_166233213.1">
    <property type="nucleotide sequence ID" value="NZ_CP049865.1"/>
</dbReference>
<dbReference type="InterPro" id="IPR000182">
    <property type="entry name" value="GNAT_dom"/>
</dbReference>
<dbReference type="GO" id="GO:0016747">
    <property type="term" value="F:acyltransferase activity, transferring groups other than amino-acyl groups"/>
    <property type="evidence" value="ECO:0007669"/>
    <property type="project" value="InterPro"/>
</dbReference>
<accession>A0A6G7Y665</accession>